<name>A0ABS7XQM3_9FLAO</name>
<dbReference type="PANTHER" id="PTHR34385:SF1">
    <property type="entry name" value="PEPTIDOGLYCAN L-ALANYL-D-GLUTAMATE ENDOPEPTIDASE CWLK"/>
    <property type="match status" value="1"/>
</dbReference>
<dbReference type="RefSeq" id="WP_224526421.1">
    <property type="nucleotide sequence ID" value="NZ_JAIUJR010000002.1"/>
</dbReference>
<reference evidence="3" key="1">
    <citation type="submission" date="2023-07" db="EMBL/GenBank/DDBJ databases">
        <authorList>
            <person name="Yue Y."/>
        </authorList>
    </citation>
    <scope>NUCLEOTIDE SEQUENCE [LARGE SCALE GENOMIC DNA]</scope>
    <source>
        <strain evidence="3">D23</strain>
    </source>
</reference>
<dbReference type="Gene3D" id="3.30.1380.10">
    <property type="match status" value="1"/>
</dbReference>
<dbReference type="InterPro" id="IPR052179">
    <property type="entry name" value="DD-CPase-like"/>
</dbReference>
<dbReference type="InterPro" id="IPR009045">
    <property type="entry name" value="Zn_M74/Hedgehog-like"/>
</dbReference>
<dbReference type="InterPro" id="IPR003709">
    <property type="entry name" value="VanY-like_core_dom"/>
</dbReference>
<feature type="domain" description="D-alanyl-D-alanine carboxypeptidase-like core" evidence="1">
    <location>
        <begin position="62"/>
        <end position="195"/>
    </location>
</feature>
<accession>A0ABS7XQM3</accession>
<gene>
    <name evidence="2" type="ORF">LBU54_04425</name>
</gene>
<dbReference type="CDD" id="cd14847">
    <property type="entry name" value="DD-carboxypeptidase_like"/>
    <property type="match status" value="1"/>
</dbReference>
<evidence type="ECO:0000313" key="2">
    <source>
        <dbReference type="EMBL" id="MCA0131819.1"/>
    </source>
</evidence>
<evidence type="ECO:0000313" key="3">
    <source>
        <dbReference type="Proteomes" id="UP001198901"/>
    </source>
</evidence>
<evidence type="ECO:0000259" key="1">
    <source>
        <dbReference type="Pfam" id="PF02557"/>
    </source>
</evidence>
<dbReference type="SUPFAM" id="SSF55166">
    <property type="entry name" value="Hedgehog/DD-peptidase"/>
    <property type="match status" value="1"/>
</dbReference>
<sequence>MQIKHFIIWLFFVFSTLSPEKKDHSLNEALIQIDKAFVLGKFNYKTDTNFIKVDPKYSSKEIYLNMEVYEAFIEMYDHAEKDGISLKIISGTRNFSEQKAIWERKWVKYTYLEPKERAEKILEYSSMPSTSRHHWGTDLDLNSLNNSYFNGGKGKSEYEWLKANANNFGFYQVYTEKSIGRTGYNLEKWHWSFLPLASKYLDFYNKNIEYSDIRGFKGDTLASEMKMIHNYVNGLSKKVKGYKSE</sequence>
<dbReference type="Pfam" id="PF02557">
    <property type="entry name" value="VanY"/>
    <property type="match status" value="1"/>
</dbReference>
<dbReference type="Proteomes" id="UP001198901">
    <property type="component" value="Unassembled WGS sequence"/>
</dbReference>
<dbReference type="EMBL" id="JAIUJR010000002">
    <property type="protein sequence ID" value="MCA0131819.1"/>
    <property type="molecule type" value="Genomic_DNA"/>
</dbReference>
<proteinExistence type="predicted"/>
<keyword evidence="3" id="KW-1185">Reference proteome</keyword>
<comment type="caution">
    <text evidence="2">The sequence shown here is derived from an EMBL/GenBank/DDBJ whole genome shotgun (WGS) entry which is preliminary data.</text>
</comment>
<protein>
    <submittedName>
        <fullName evidence="2">M15 family metallopeptidase</fullName>
    </submittedName>
</protein>
<dbReference type="PANTHER" id="PTHR34385">
    <property type="entry name" value="D-ALANYL-D-ALANINE CARBOXYPEPTIDASE"/>
    <property type="match status" value="1"/>
</dbReference>
<organism evidence="2 3">
    <name type="scientific">Winogradskyella alexanderae</name>
    <dbReference type="NCBI Taxonomy" id="2877123"/>
    <lineage>
        <taxon>Bacteria</taxon>
        <taxon>Pseudomonadati</taxon>
        <taxon>Bacteroidota</taxon>
        <taxon>Flavobacteriia</taxon>
        <taxon>Flavobacteriales</taxon>
        <taxon>Flavobacteriaceae</taxon>
        <taxon>Winogradskyella</taxon>
    </lineage>
</organism>